<dbReference type="Proteomes" id="UP000324222">
    <property type="component" value="Unassembled WGS sequence"/>
</dbReference>
<dbReference type="AlphaFoldDB" id="A0A5B7FVQ7"/>
<evidence type="ECO:0000313" key="2">
    <source>
        <dbReference type="Proteomes" id="UP000324222"/>
    </source>
</evidence>
<gene>
    <name evidence="1" type="ORF">E2C01_045420</name>
</gene>
<proteinExistence type="predicted"/>
<dbReference type="EMBL" id="VSRR010010266">
    <property type="protein sequence ID" value="MPC51571.1"/>
    <property type="molecule type" value="Genomic_DNA"/>
</dbReference>
<keyword evidence="2" id="KW-1185">Reference proteome</keyword>
<sequence length="127" mass="14400">MKSLLVLDKVAQDKNLSEVAREVGVLNGALALMGNANYKNNLVRHFTMKHKINHKYAHFCSSKVPVTCFLFDDDVSQSAKQIEVQVYSQEAHLYMTFHRDQNKRLLGFAFAQEFLQVPALWSAVAQG</sequence>
<reference evidence="1 2" key="1">
    <citation type="submission" date="2019-05" db="EMBL/GenBank/DDBJ databases">
        <title>Another draft genome of Portunus trituberculatus and its Hox gene families provides insights of decapod evolution.</title>
        <authorList>
            <person name="Jeong J.-H."/>
            <person name="Song I."/>
            <person name="Kim S."/>
            <person name="Choi T."/>
            <person name="Kim D."/>
            <person name="Ryu S."/>
            <person name="Kim W."/>
        </authorList>
    </citation>
    <scope>NUCLEOTIDE SEQUENCE [LARGE SCALE GENOMIC DNA]</scope>
    <source>
        <tissue evidence="1">Muscle</tissue>
    </source>
</reference>
<protein>
    <submittedName>
        <fullName evidence="1">Uncharacterized protein</fullName>
    </submittedName>
</protein>
<dbReference type="PANTHER" id="PTHR34239">
    <property type="entry name" value="APPLE DOMAIN-CONTAINING PROTEIN"/>
    <property type="match status" value="1"/>
</dbReference>
<dbReference type="PANTHER" id="PTHR34239:SF2">
    <property type="entry name" value="TRANSPOSABLE ELEMENT P TRANSPOSASE_THAP9 CONSERVED DOMAIN-CONTAINING PROTEIN"/>
    <property type="match status" value="1"/>
</dbReference>
<name>A0A5B7FVQ7_PORTR</name>
<comment type="caution">
    <text evidence="1">The sequence shown here is derived from an EMBL/GenBank/DDBJ whole genome shotgun (WGS) entry which is preliminary data.</text>
</comment>
<evidence type="ECO:0000313" key="1">
    <source>
        <dbReference type="EMBL" id="MPC51571.1"/>
    </source>
</evidence>
<organism evidence="1 2">
    <name type="scientific">Portunus trituberculatus</name>
    <name type="common">Swimming crab</name>
    <name type="synonym">Neptunus trituberculatus</name>
    <dbReference type="NCBI Taxonomy" id="210409"/>
    <lineage>
        <taxon>Eukaryota</taxon>
        <taxon>Metazoa</taxon>
        <taxon>Ecdysozoa</taxon>
        <taxon>Arthropoda</taxon>
        <taxon>Crustacea</taxon>
        <taxon>Multicrustacea</taxon>
        <taxon>Malacostraca</taxon>
        <taxon>Eumalacostraca</taxon>
        <taxon>Eucarida</taxon>
        <taxon>Decapoda</taxon>
        <taxon>Pleocyemata</taxon>
        <taxon>Brachyura</taxon>
        <taxon>Eubrachyura</taxon>
        <taxon>Portunoidea</taxon>
        <taxon>Portunidae</taxon>
        <taxon>Portuninae</taxon>
        <taxon>Portunus</taxon>
    </lineage>
</organism>
<accession>A0A5B7FVQ7</accession>